<gene>
    <name evidence="5" type="ORF">PFISCL1PPCAC_3484</name>
</gene>
<evidence type="ECO:0000259" key="4">
    <source>
        <dbReference type="Pfam" id="PF00104"/>
    </source>
</evidence>
<dbReference type="PANTHER" id="PTHR46011:SF6">
    <property type="entry name" value="HIGH ZINC ACTIVATED NUCLEAR RECEPTOR PROTEIN"/>
    <property type="match status" value="1"/>
</dbReference>
<keyword evidence="2" id="KW-0804">Transcription</keyword>
<name>A0AAV5UXZ8_9BILA</name>
<proteinExistence type="predicted"/>
<dbReference type="AlphaFoldDB" id="A0AAV5UXZ8"/>
<dbReference type="Gene3D" id="1.10.565.10">
    <property type="entry name" value="Retinoid X Receptor"/>
    <property type="match status" value="1"/>
</dbReference>
<evidence type="ECO:0000256" key="2">
    <source>
        <dbReference type="ARBA" id="ARBA00023163"/>
    </source>
</evidence>
<dbReference type="PANTHER" id="PTHR46011">
    <property type="entry name" value="NUCLEAR HORMONE RECEPTOR FAMILY MEMBER NHR-86-RELATED"/>
    <property type="match status" value="1"/>
</dbReference>
<reference evidence="5" key="1">
    <citation type="submission" date="2023-10" db="EMBL/GenBank/DDBJ databases">
        <title>Genome assembly of Pristionchus species.</title>
        <authorList>
            <person name="Yoshida K."/>
            <person name="Sommer R.J."/>
        </authorList>
    </citation>
    <scope>NUCLEOTIDE SEQUENCE</scope>
    <source>
        <strain evidence="5">RS5133</strain>
    </source>
</reference>
<evidence type="ECO:0000256" key="1">
    <source>
        <dbReference type="ARBA" id="ARBA00023015"/>
    </source>
</evidence>
<dbReference type="InterPro" id="IPR000536">
    <property type="entry name" value="Nucl_hrmn_rcpt_lig-bd"/>
</dbReference>
<dbReference type="GO" id="GO:0005634">
    <property type="term" value="C:nucleus"/>
    <property type="evidence" value="ECO:0007669"/>
    <property type="project" value="TreeGrafter"/>
</dbReference>
<evidence type="ECO:0000256" key="3">
    <source>
        <dbReference type="ARBA" id="ARBA00023170"/>
    </source>
</evidence>
<feature type="non-terminal residue" evidence="5">
    <location>
        <position position="89"/>
    </location>
</feature>
<feature type="domain" description="NR LBD" evidence="4">
    <location>
        <begin position="3"/>
        <end position="83"/>
    </location>
</feature>
<dbReference type="EMBL" id="BTSY01000001">
    <property type="protein sequence ID" value="GMT12187.1"/>
    <property type="molecule type" value="Genomic_DNA"/>
</dbReference>
<protein>
    <recommendedName>
        <fullName evidence="4">NR LBD domain-containing protein</fullName>
    </recommendedName>
</protein>
<keyword evidence="6" id="KW-1185">Reference proteome</keyword>
<comment type="caution">
    <text evidence="5">The sequence shown here is derived from an EMBL/GenBank/DDBJ whole genome shotgun (WGS) entry which is preliminary data.</text>
</comment>
<dbReference type="Proteomes" id="UP001432322">
    <property type="component" value="Unassembled WGS sequence"/>
</dbReference>
<dbReference type="InterPro" id="IPR035500">
    <property type="entry name" value="NHR-like_dom_sf"/>
</dbReference>
<dbReference type="SUPFAM" id="SSF48508">
    <property type="entry name" value="Nuclear receptor ligand-binding domain"/>
    <property type="match status" value="1"/>
</dbReference>
<evidence type="ECO:0000313" key="5">
    <source>
        <dbReference type="EMBL" id="GMT12187.1"/>
    </source>
</evidence>
<feature type="non-terminal residue" evidence="5">
    <location>
        <position position="1"/>
    </location>
</feature>
<organism evidence="5 6">
    <name type="scientific">Pristionchus fissidentatus</name>
    <dbReference type="NCBI Taxonomy" id="1538716"/>
    <lineage>
        <taxon>Eukaryota</taxon>
        <taxon>Metazoa</taxon>
        <taxon>Ecdysozoa</taxon>
        <taxon>Nematoda</taxon>
        <taxon>Chromadorea</taxon>
        <taxon>Rhabditida</taxon>
        <taxon>Rhabditina</taxon>
        <taxon>Diplogasteromorpha</taxon>
        <taxon>Diplogasteroidea</taxon>
        <taxon>Neodiplogasteridae</taxon>
        <taxon>Pristionchus</taxon>
    </lineage>
</organism>
<accession>A0AAV5UXZ8</accession>
<sequence>NKEFYAVLALILCDVDPYAEVSDSVQSLLDEIRLDVFEDLQRYYKNVMGLYEYSTRLGHLITLCHVIQECHSLSIEFSRFSHLVFDLHD</sequence>
<dbReference type="GO" id="GO:0003700">
    <property type="term" value="F:DNA-binding transcription factor activity"/>
    <property type="evidence" value="ECO:0007669"/>
    <property type="project" value="TreeGrafter"/>
</dbReference>
<evidence type="ECO:0000313" key="6">
    <source>
        <dbReference type="Proteomes" id="UP001432322"/>
    </source>
</evidence>
<dbReference type="Pfam" id="PF00104">
    <property type="entry name" value="Hormone_recep"/>
    <property type="match status" value="1"/>
</dbReference>
<keyword evidence="3" id="KW-0675">Receptor</keyword>
<keyword evidence="1" id="KW-0805">Transcription regulation</keyword>